<dbReference type="WBParaSite" id="ES5_v2.g11533.t1">
    <property type="protein sequence ID" value="ES5_v2.g11533.t1"/>
    <property type="gene ID" value="ES5_v2.g11533"/>
</dbReference>
<evidence type="ECO:0000313" key="2">
    <source>
        <dbReference type="WBParaSite" id="ES5_v2.g11533.t1"/>
    </source>
</evidence>
<reference evidence="2" key="1">
    <citation type="submission" date="2022-11" db="UniProtKB">
        <authorList>
            <consortium name="WormBaseParasite"/>
        </authorList>
    </citation>
    <scope>IDENTIFICATION</scope>
</reference>
<accession>A0AC34F3I0</accession>
<organism evidence="1 2">
    <name type="scientific">Panagrolaimus sp. ES5</name>
    <dbReference type="NCBI Taxonomy" id="591445"/>
    <lineage>
        <taxon>Eukaryota</taxon>
        <taxon>Metazoa</taxon>
        <taxon>Ecdysozoa</taxon>
        <taxon>Nematoda</taxon>
        <taxon>Chromadorea</taxon>
        <taxon>Rhabditida</taxon>
        <taxon>Tylenchina</taxon>
        <taxon>Panagrolaimomorpha</taxon>
        <taxon>Panagrolaimoidea</taxon>
        <taxon>Panagrolaimidae</taxon>
        <taxon>Panagrolaimus</taxon>
    </lineage>
</organism>
<sequence>MFFKKKLFSTIKPFFDSKTTVKFDQDIEFTITPECASDESYIFHLDHQKGDFEVIQIFVKCSNIFNTKITRELFYDKERKNFKFRNYHYYCNLAFEFVILANIEYKKVNYIEDFYSLHFPSKRLKLLDLYECEEVEIVLPKHSHLFFFCYFKKHENGAVEVHIVNPHEGVKIEGKKGDFIYETHEDQNIDLRLSFLFDSSTLLNNDEEFEAVDSRPESVMRTPKQRRQKWLN</sequence>
<name>A0AC34F3I0_9BILA</name>
<protein>
    <submittedName>
        <fullName evidence="2">Uncharacterized protein</fullName>
    </submittedName>
</protein>
<proteinExistence type="predicted"/>
<evidence type="ECO:0000313" key="1">
    <source>
        <dbReference type="Proteomes" id="UP000887579"/>
    </source>
</evidence>
<dbReference type="Proteomes" id="UP000887579">
    <property type="component" value="Unplaced"/>
</dbReference>